<dbReference type="Proteomes" id="UP000626109">
    <property type="component" value="Unassembled WGS sequence"/>
</dbReference>
<keyword evidence="4" id="KW-1185">Reference proteome</keyword>
<accession>A0A813HB93</accession>
<evidence type="ECO:0000313" key="2">
    <source>
        <dbReference type="EMBL" id="CAE8634857.1"/>
    </source>
</evidence>
<feature type="region of interest" description="Disordered" evidence="1">
    <location>
        <begin position="75"/>
        <end position="95"/>
    </location>
</feature>
<dbReference type="EMBL" id="CAJNNV010031166">
    <property type="protein sequence ID" value="CAE8634857.1"/>
    <property type="molecule type" value="Genomic_DNA"/>
</dbReference>
<organism evidence="2 4">
    <name type="scientific">Polarella glacialis</name>
    <name type="common">Dinoflagellate</name>
    <dbReference type="NCBI Taxonomy" id="89957"/>
    <lineage>
        <taxon>Eukaryota</taxon>
        <taxon>Sar</taxon>
        <taxon>Alveolata</taxon>
        <taxon>Dinophyceae</taxon>
        <taxon>Suessiales</taxon>
        <taxon>Suessiaceae</taxon>
        <taxon>Polarella</taxon>
    </lineage>
</organism>
<evidence type="ECO:0000256" key="1">
    <source>
        <dbReference type="SAM" id="MobiDB-lite"/>
    </source>
</evidence>
<feature type="region of interest" description="Disordered" evidence="1">
    <location>
        <begin position="26"/>
        <end position="48"/>
    </location>
</feature>
<name>A0A813HB93_POLGL</name>
<proteinExistence type="predicted"/>
<evidence type="ECO:0000313" key="3">
    <source>
        <dbReference type="EMBL" id="CAE8709538.1"/>
    </source>
</evidence>
<dbReference type="EMBL" id="CAJNNW010031854">
    <property type="protein sequence ID" value="CAE8709538.1"/>
    <property type="molecule type" value="Genomic_DNA"/>
</dbReference>
<reference evidence="2" key="1">
    <citation type="submission" date="2021-02" db="EMBL/GenBank/DDBJ databases">
        <authorList>
            <person name="Dougan E. K."/>
            <person name="Rhodes N."/>
            <person name="Thang M."/>
            <person name="Chan C."/>
        </authorList>
    </citation>
    <scope>NUCLEOTIDE SEQUENCE</scope>
</reference>
<dbReference type="Proteomes" id="UP000654075">
    <property type="component" value="Unassembled WGS sequence"/>
</dbReference>
<comment type="caution">
    <text evidence="2">The sequence shown here is derived from an EMBL/GenBank/DDBJ whole genome shotgun (WGS) entry which is preliminary data.</text>
</comment>
<protein>
    <submittedName>
        <fullName evidence="2">Uncharacterized protein</fullName>
    </submittedName>
</protein>
<evidence type="ECO:0000313" key="4">
    <source>
        <dbReference type="Proteomes" id="UP000654075"/>
    </source>
</evidence>
<gene>
    <name evidence="2" type="ORF">PGLA1383_LOCUS50474</name>
    <name evidence="3" type="ORF">PGLA2088_LOCUS35504</name>
</gene>
<sequence length="363" mass="38380">MGQLSAEWRAGHLRIAPSAGRLSLSLRPAAHLPGPGRGRGRGSPPSLAWARENSAEGWAPAATLLFGLQQLRPRRCPGGSSLGGRQRGERRRGHALTVSSPLAVSLCGSVSPLRPRFFPVRGCLGNAGAMPQGPLAGNDDEASRALQGARGLEFWRSGPPEEPADKFGDSEADFARGILDRRLPLRSLALLFLPPEVMPCVGQQVEVLIDSSSSKGALQLAILDYGTSFNGGLVACVPELEGASGNPWGGTAAEFLDLVRLDGPEALVRLRGVSSVRLVAHQPANEVTISVTTALLQEVPEYADGLLSLEAGQKLEADVQELEGLFAQCGEMQRRSGLTAAGDFVSKTLMQREADVLETYGPK</sequence>
<dbReference type="AlphaFoldDB" id="A0A813HB93"/>